<name>A0A085MJE9_9BILA</name>
<feature type="domain" description="CHK kinase-like" evidence="1">
    <location>
        <begin position="139"/>
        <end position="328"/>
    </location>
</feature>
<dbReference type="Proteomes" id="UP000030758">
    <property type="component" value="Unassembled WGS sequence"/>
</dbReference>
<accession>A0A085MJE9</accession>
<dbReference type="PANTHER" id="PTHR23020:SF41">
    <property type="entry name" value="AMINOGLYCOSIDE PHOSPHOTRANSFERASE DOMAIN-CONTAINING PROTEIN"/>
    <property type="match status" value="1"/>
</dbReference>
<dbReference type="Pfam" id="PF07914">
    <property type="entry name" value="DUF1679"/>
    <property type="match status" value="1"/>
</dbReference>
<dbReference type="PANTHER" id="PTHR23020">
    <property type="entry name" value="UNCHARACTERIZED NUCLEAR HORMONE RECEPTOR-RELATED"/>
    <property type="match status" value="1"/>
</dbReference>
<dbReference type="InterPro" id="IPR052961">
    <property type="entry name" value="Oxido-Kinase-like_Enzymes"/>
</dbReference>
<dbReference type="Proteomes" id="UP000030764">
    <property type="component" value="Unassembled WGS sequence"/>
</dbReference>
<sequence>MANELNVRYPKLQLELQDRLNAYWKRNAKLTSISVKAFGSNMGMVGLLFKATLEWQPADQQLPTSLVVKLPRMGTRSHLVEEVEKKTENDSFASNFLDVSHNVEVQVYDMFESPEFAPVPIARCFMREKMSLDTKRGIIVLEDLSQKAVQLEDVSTSLSVGQLFSIASALADLHGWCITTEVDWKSPLADADNRFKNVSHLQEMVSNGLEWMKSNYQERMIHKDFTLALNRFERSERDRLAQRWANILPTVLVHGDLWTNNIFFKPNQHGKCSDELAAVIDWQLVHTGSMFEDLSIILTWCTSADIRRTRSREVIQQYHKRLAHNVKGKVSLPSEDVLWTAFNDVWPTRAILLGGMLQMLLGTTVKLDSPDAKQRTENMINRALACYDDAMTILEKQKSGGHYE</sequence>
<dbReference type="AlphaFoldDB" id="A0A085MJE9"/>
<dbReference type="SMART" id="SM00587">
    <property type="entry name" value="CHK"/>
    <property type="match status" value="1"/>
</dbReference>
<evidence type="ECO:0000313" key="3">
    <source>
        <dbReference type="EMBL" id="KFD72729.1"/>
    </source>
</evidence>
<protein>
    <recommendedName>
        <fullName evidence="1">CHK kinase-like domain-containing protein</fullName>
    </recommendedName>
</protein>
<dbReference type="Gene3D" id="3.90.1200.10">
    <property type="match status" value="1"/>
</dbReference>
<proteinExistence type="predicted"/>
<dbReference type="SUPFAM" id="SSF56112">
    <property type="entry name" value="Protein kinase-like (PK-like)"/>
    <property type="match status" value="1"/>
</dbReference>
<dbReference type="InterPro" id="IPR011009">
    <property type="entry name" value="Kinase-like_dom_sf"/>
</dbReference>
<dbReference type="InterPro" id="IPR012877">
    <property type="entry name" value="Dhs-27"/>
</dbReference>
<dbReference type="EMBL" id="KL367476">
    <property type="protein sequence ID" value="KFD72729.1"/>
    <property type="molecule type" value="Genomic_DNA"/>
</dbReference>
<reference evidence="2 4" key="1">
    <citation type="journal article" date="2014" name="Nat. Genet.">
        <title>Genome and transcriptome of the porcine whipworm Trichuris suis.</title>
        <authorList>
            <person name="Jex A.R."/>
            <person name="Nejsum P."/>
            <person name="Schwarz E.M."/>
            <person name="Hu L."/>
            <person name="Young N.D."/>
            <person name="Hall R.S."/>
            <person name="Korhonen P.K."/>
            <person name="Liao S."/>
            <person name="Thamsborg S."/>
            <person name="Xia J."/>
            <person name="Xu P."/>
            <person name="Wang S."/>
            <person name="Scheerlinck J.P."/>
            <person name="Hofmann A."/>
            <person name="Sternberg P.W."/>
            <person name="Wang J."/>
            <person name="Gasser R.B."/>
        </authorList>
    </citation>
    <scope>NUCLEOTIDE SEQUENCE [LARGE SCALE GENOMIC DNA]</scope>
    <source>
        <strain evidence="3">DCEP-RM93F</strain>
        <strain evidence="2">DCEP-RM93M</strain>
    </source>
</reference>
<evidence type="ECO:0000313" key="4">
    <source>
        <dbReference type="Proteomes" id="UP000030764"/>
    </source>
</evidence>
<keyword evidence="4" id="KW-1185">Reference proteome</keyword>
<organism evidence="2 4">
    <name type="scientific">Trichuris suis</name>
    <name type="common">pig whipworm</name>
    <dbReference type="NCBI Taxonomy" id="68888"/>
    <lineage>
        <taxon>Eukaryota</taxon>
        <taxon>Metazoa</taxon>
        <taxon>Ecdysozoa</taxon>
        <taxon>Nematoda</taxon>
        <taxon>Enoplea</taxon>
        <taxon>Dorylaimia</taxon>
        <taxon>Trichinellida</taxon>
        <taxon>Trichuridae</taxon>
        <taxon>Trichuris</taxon>
    </lineage>
</organism>
<evidence type="ECO:0000259" key="1">
    <source>
        <dbReference type="SMART" id="SM00587"/>
    </source>
</evidence>
<evidence type="ECO:0000313" key="2">
    <source>
        <dbReference type="EMBL" id="KFD57345.1"/>
    </source>
</evidence>
<dbReference type="EMBL" id="KL363189">
    <property type="protein sequence ID" value="KFD57345.1"/>
    <property type="molecule type" value="Genomic_DNA"/>
</dbReference>
<gene>
    <name evidence="2" type="ORF">M513_01856</name>
    <name evidence="3" type="ORF">M514_01856</name>
</gene>
<dbReference type="InterPro" id="IPR015897">
    <property type="entry name" value="CHK_kinase-like"/>
</dbReference>